<gene>
    <name evidence="3" type="ORF">CITCOLO1_LOCUS4696</name>
</gene>
<keyword evidence="4" id="KW-1185">Reference proteome</keyword>
<reference evidence="3 4" key="1">
    <citation type="submission" date="2024-03" db="EMBL/GenBank/DDBJ databases">
        <authorList>
            <person name="Gkanogiannis A."/>
            <person name="Becerra Lopez-Lavalle L."/>
        </authorList>
    </citation>
    <scope>NUCLEOTIDE SEQUENCE [LARGE SCALE GENOMIC DNA]</scope>
</reference>
<feature type="region of interest" description="Disordered" evidence="1">
    <location>
        <begin position="264"/>
        <end position="290"/>
    </location>
</feature>
<organism evidence="3 4">
    <name type="scientific">Citrullus colocynthis</name>
    <name type="common">colocynth</name>
    <dbReference type="NCBI Taxonomy" id="252529"/>
    <lineage>
        <taxon>Eukaryota</taxon>
        <taxon>Viridiplantae</taxon>
        <taxon>Streptophyta</taxon>
        <taxon>Embryophyta</taxon>
        <taxon>Tracheophyta</taxon>
        <taxon>Spermatophyta</taxon>
        <taxon>Magnoliopsida</taxon>
        <taxon>eudicotyledons</taxon>
        <taxon>Gunneridae</taxon>
        <taxon>Pentapetalae</taxon>
        <taxon>rosids</taxon>
        <taxon>fabids</taxon>
        <taxon>Cucurbitales</taxon>
        <taxon>Cucurbitaceae</taxon>
        <taxon>Benincaseae</taxon>
        <taxon>Citrullus</taxon>
    </lineage>
</organism>
<feature type="compositionally biased region" description="Low complexity" evidence="1">
    <location>
        <begin position="1"/>
        <end position="10"/>
    </location>
</feature>
<sequence length="466" mass="50543">MDNCSYSSYADSRDSSPRSCENPSWDDPSSNLNPTNNYKVKFMCSYGGKIQPRAHDNQLTYTGGDTKILAVDRTITFSALSSRLSSLCDVTVCFKYQLPGEDLDALISVTNDEDLEHMMLEYDRLFRISKPARLRLFLFPLNPPVPTILASRDPKSDRQWFVDALNSVRIQPLEDSSPPVDAPGSASNPDFLFGFDKGYHPPPVPGSNLTDLPVVHTVSNTPVKDVSAGSDCGSEDRHLVGEPTVSPSEFQRQIQDLQRLQVVTERSSDETNPKTSATDSHPPKVAEKIAPAPPPAAVPLPVPLAVPTAYFPERQMISSGYTVAASANAPATDQSIYLIPTAGGLFQAQTLRPMNGPVGHQPYYGMHAYREAQVHSSVAPQASQQPNVGVYTTEGIQMMQPKVTVNEAGYTQVAYDNTGRQVYFTTAPPYQTMAPVTVDHGRTSGGGVSSYNPEGNVINTAKASGL</sequence>
<dbReference type="PANTHER" id="PTHR31066">
    <property type="entry name" value="OS05G0427100 PROTEIN-RELATED"/>
    <property type="match status" value="1"/>
</dbReference>
<accession>A0ABP0Y064</accession>
<dbReference type="InterPro" id="IPR053198">
    <property type="entry name" value="Gynoecium_Dev_Regulator"/>
</dbReference>
<evidence type="ECO:0000313" key="4">
    <source>
        <dbReference type="Proteomes" id="UP001642487"/>
    </source>
</evidence>
<dbReference type="Gene3D" id="3.10.20.90">
    <property type="entry name" value="Phosphatidylinositol 3-kinase Catalytic Subunit, Chain A, domain 1"/>
    <property type="match status" value="1"/>
</dbReference>
<dbReference type="SUPFAM" id="SSF54277">
    <property type="entry name" value="CAD &amp; PB1 domains"/>
    <property type="match status" value="1"/>
</dbReference>
<dbReference type="PANTHER" id="PTHR31066:SF85">
    <property type="entry name" value="OS02G0809100 PROTEIN"/>
    <property type="match status" value="1"/>
</dbReference>
<dbReference type="InterPro" id="IPR000270">
    <property type="entry name" value="PB1_dom"/>
</dbReference>
<feature type="domain" description="PB1" evidence="2">
    <location>
        <begin position="54"/>
        <end position="141"/>
    </location>
</feature>
<dbReference type="SMART" id="SM00666">
    <property type="entry name" value="PB1"/>
    <property type="match status" value="1"/>
</dbReference>
<dbReference type="CDD" id="cd06410">
    <property type="entry name" value="PB1_UP2"/>
    <property type="match status" value="1"/>
</dbReference>
<evidence type="ECO:0000313" key="3">
    <source>
        <dbReference type="EMBL" id="CAK9312986.1"/>
    </source>
</evidence>
<dbReference type="EMBL" id="OZ021745">
    <property type="protein sequence ID" value="CAK9312986.1"/>
    <property type="molecule type" value="Genomic_DNA"/>
</dbReference>
<protein>
    <recommendedName>
        <fullName evidence="2">PB1 domain-containing protein</fullName>
    </recommendedName>
</protein>
<proteinExistence type="predicted"/>
<dbReference type="Proteomes" id="UP001642487">
    <property type="component" value="Chromosome 11"/>
</dbReference>
<feature type="region of interest" description="Disordered" evidence="1">
    <location>
        <begin position="1"/>
        <end position="32"/>
    </location>
</feature>
<evidence type="ECO:0000256" key="1">
    <source>
        <dbReference type="SAM" id="MobiDB-lite"/>
    </source>
</evidence>
<evidence type="ECO:0000259" key="2">
    <source>
        <dbReference type="SMART" id="SM00666"/>
    </source>
</evidence>
<dbReference type="Pfam" id="PF00564">
    <property type="entry name" value="PB1"/>
    <property type="match status" value="1"/>
</dbReference>
<name>A0ABP0Y064_9ROSI</name>